<feature type="chain" id="PRO_5030940658" description="Protein S-acyltransferase" evidence="2">
    <location>
        <begin position="24"/>
        <end position="148"/>
    </location>
</feature>
<dbReference type="AlphaFoldDB" id="A0A7S2HJ93"/>
<keyword evidence="1" id="KW-0812">Transmembrane</keyword>
<protein>
    <recommendedName>
        <fullName evidence="4">Protein S-acyltransferase</fullName>
    </recommendedName>
</protein>
<evidence type="ECO:0008006" key="4">
    <source>
        <dbReference type="Google" id="ProtNLM"/>
    </source>
</evidence>
<accession>A0A7S2HJ93</accession>
<keyword evidence="2" id="KW-0732">Signal</keyword>
<proteinExistence type="predicted"/>
<sequence length="148" mass="16797">MRNHREFMVMISSLVVLALVGLASDCSLLAVRGMPHNARSQVILALHLVGSCALCCFLLPVWRLHCGLIARSELAFEWKWEEFRVVQDSTTGTRVSISTLDQDEYEALRAVGTVSYDPGLNRFDKGWRQNCMAFWCTARWSPEELGEF</sequence>
<feature type="transmembrane region" description="Helical" evidence="1">
    <location>
        <begin position="42"/>
        <end position="62"/>
    </location>
</feature>
<feature type="signal peptide" evidence="2">
    <location>
        <begin position="1"/>
        <end position="23"/>
    </location>
</feature>
<name>A0A7S2HJ93_9DINO</name>
<evidence type="ECO:0000256" key="1">
    <source>
        <dbReference type="SAM" id="Phobius"/>
    </source>
</evidence>
<keyword evidence="1" id="KW-0472">Membrane</keyword>
<dbReference type="EMBL" id="HBGQ01073825">
    <property type="protein sequence ID" value="CAD9492496.1"/>
    <property type="molecule type" value="Transcribed_RNA"/>
</dbReference>
<organism evidence="3">
    <name type="scientific">Alexandrium andersonii</name>
    <dbReference type="NCBI Taxonomy" id="327968"/>
    <lineage>
        <taxon>Eukaryota</taxon>
        <taxon>Sar</taxon>
        <taxon>Alveolata</taxon>
        <taxon>Dinophyceae</taxon>
        <taxon>Gonyaulacales</taxon>
        <taxon>Pyrocystaceae</taxon>
        <taxon>Alexandrium</taxon>
    </lineage>
</organism>
<reference evidence="3" key="1">
    <citation type="submission" date="2021-01" db="EMBL/GenBank/DDBJ databases">
        <authorList>
            <person name="Corre E."/>
            <person name="Pelletier E."/>
            <person name="Niang G."/>
            <person name="Scheremetjew M."/>
            <person name="Finn R."/>
            <person name="Kale V."/>
            <person name="Holt S."/>
            <person name="Cochrane G."/>
            <person name="Meng A."/>
            <person name="Brown T."/>
            <person name="Cohen L."/>
        </authorList>
    </citation>
    <scope>NUCLEOTIDE SEQUENCE</scope>
    <source>
        <strain evidence="3">CCMP2222</strain>
    </source>
</reference>
<evidence type="ECO:0000256" key="2">
    <source>
        <dbReference type="SAM" id="SignalP"/>
    </source>
</evidence>
<evidence type="ECO:0000313" key="3">
    <source>
        <dbReference type="EMBL" id="CAD9492496.1"/>
    </source>
</evidence>
<gene>
    <name evidence="3" type="ORF">AAND1436_LOCUS35364</name>
</gene>
<keyword evidence="1" id="KW-1133">Transmembrane helix</keyword>